<dbReference type="OrthoDB" id="1630758at2759"/>
<keyword evidence="1" id="KW-0479">Metal-binding</keyword>
<dbReference type="GO" id="GO:0008270">
    <property type="term" value="F:zinc ion binding"/>
    <property type="evidence" value="ECO:0007669"/>
    <property type="project" value="UniProtKB-KW"/>
</dbReference>
<dbReference type="EMBL" id="MCFI01000004">
    <property type="protein sequence ID" value="ORY85590.1"/>
    <property type="molecule type" value="Genomic_DNA"/>
</dbReference>
<gene>
    <name evidence="7" type="ORF">BCR37DRAFT_340514</name>
</gene>
<evidence type="ECO:0000313" key="7">
    <source>
        <dbReference type="EMBL" id="ORY85590.1"/>
    </source>
</evidence>
<dbReference type="PANTHER" id="PTHR10131">
    <property type="entry name" value="TNF RECEPTOR ASSOCIATED FACTOR"/>
    <property type="match status" value="1"/>
</dbReference>
<evidence type="ECO:0000256" key="1">
    <source>
        <dbReference type="ARBA" id="ARBA00022723"/>
    </source>
</evidence>
<organism evidence="7 8">
    <name type="scientific">Protomyces lactucae-debilis</name>
    <dbReference type="NCBI Taxonomy" id="2754530"/>
    <lineage>
        <taxon>Eukaryota</taxon>
        <taxon>Fungi</taxon>
        <taxon>Dikarya</taxon>
        <taxon>Ascomycota</taxon>
        <taxon>Taphrinomycotina</taxon>
        <taxon>Taphrinomycetes</taxon>
        <taxon>Taphrinales</taxon>
        <taxon>Protomycetaceae</taxon>
        <taxon>Protomyces</taxon>
    </lineage>
</organism>
<keyword evidence="5" id="KW-0175">Coiled coil</keyword>
<evidence type="ECO:0000259" key="6">
    <source>
        <dbReference type="PROSITE" id="PS50089"/>
    </source>
</evidence>
<dbReference type="Proteomes" id="UP000193685">
    <property type="component" value="Unassembled WGS sequence"/>
</dbReference>
<keyword evidence="3" id="KW-0862">Zinc</keyword>
<protein>
    <recommendedName>
        <fullName evidence="6">RING-type domain-containing protein</fullName>
    </recommendedName>
</protein>
<dbReference type="InterPro" id="IPR017907">
    <property type="entry name" value="Znf_RING_CS"/>
</dbReference>
<dbReference type="OMA" id="PLTTICG"/>
<sequence>IDYDSLSYVQTPPDSLFCPVCRALLTTPLQTKMCNHVFCARCISRALSDKLECPIDRTPMRRGMEDCSPAPRLLESLVDELLVYCPFKVHGCPVTVSRGLLKYHIRDACDYVLVPCANPQCDKFSFRKDIAAITDTADSALDELDDKLTCAHTTTVCEHCGDEVLESAKESHLDECSALSHTCTYCTSEFSAVDMAGHRLICLEEPVNCSAHSLGCTWHEKRIAQPAHEASCIFNSLRPYLAAQDAKLAALQLENASLRERVTAFEQLPINQGIEPVLEISSEYERDRAYLFQQLEQTGTHIENLSNAIASLETRQAHVMMNESLRNKDELAMLRGGLQAMRLQFHHFLQQTR</sequence>
<evidence type="ECO:0000256" key="3">
    <source>
        <dbReference type="ARBA" id="ARBA00022833"/>
    </source>
</evidence>
<feature type="domain" description="RING-type" evidence="6">
    <location>
        <begin position="18"/>
        <end position="57"/>
    </location>
</feature>
<dbReference type="Pfam" id="PF13923">
    <property type="entry name" value="zf-C3HC4_2"/>
    <property type="match status" value="1"/>
</dbReference>
<dbReference type="SUPFAM" id="SSF57850">
    <property type="entry name" value="RING/U-box"/>
    <property type="match status" value="1"/>
</dbReference>
<dbReference type="AlphaFoldDB" id="A0A1Y2FNK9"/>
<keyword evidence="8" id="KW-1185">Reference proteome</keyword>
<dbReference type="SUPFAM" id="SSF49599">
    <property type="entry name" value="TRAF domain-like"/>
    <property type="match status" value="2"/>
</dbReference>
<feature type="non-terminal residue" evidence="7">
    <location>
        <position position="353"/>
    </location>
</feature>
<dbReference type="InterPro" id="IPR013083">
    <property type="entry name" value="Znf_RING/FYVE/PHD"/>
</dbReference>
<dbReference type="RefSeq" id="XP_040727072.1">
    <property type="nucleotide sequence ID" value="XM_040867366.1"/>
</dbReference>
<evidence type="ECO:0000256" key="4">
    <source>
        <dbReference type="PROSITE-ProRule" id="PRU00175"/>
    </source>
</evidence>
<dbReference type="SMART" id="SM00184">
    <property type="entry name" value="RING"/>
    <property type="match status" value="1"/>
</dbReference>
<proteinExistence type="predicted"/>
<name>A0A1Y2FNK9_PROLT</name>
<dbReference type="GeneID" id="63783965"/>
<evidence type="ECO:0000256" key="5">
    <source>
        <dbReference type="SAM" id="Coils"/>
    </source>
</evidence>
<reference evidence="7 8" key="1">
    <citation type="submission" date="2016-07" db="EMBL/GenBank/DDBJ databases">
        <title>Pervasive Adenine N6-methylation of Active Genes in Fungi.</title>
        <authorList>
            <consortium name="DOE Joint Genome Institute"/>
            <person name="Mondo S.J."/>
            <person name="Dannebaum R.O."/>
            <person name="Kuo R.C."/>
            <person name="Labutti K."/>
            <person name="Haridas S."/>
            <person name="Kuo A."/>
            <person name="Salamov A."/>
            <person name="Ahrendt S.R."/>
            <person name="Lipzen A."/>
            <person name="Sullivan W."/>
            <person name="Andreopoulos W.B."/>
            <person name="Clum A."/>
            <person name="Lindquist E."/>
            <person name="Daum C."/>
            <person name="Ramamoorthy G.K."/>
            <person name="Gryganskyi A."/>
            <person name="Culley D."/>
            <person name="Magnuson J.K."/>
            <person name="James T.Y."/>
            <person name="O'Malley M.A."/>
            <person name="Stajich J.E."/>
            <person name="Spatafora J.W."/>
            <person name="Visel A."/>
            <person name="Grigoriev I.V."/>
        </authorList>
    </citation>
    <scope>NUCLEOTIDE SEQUENCE [LARGE SCALE GENOMIC DNA]</scope>
    <source>
        <strain evidence="7 8">12-1054</strain>
    </source>
</reference>
<keyword evidence="2 4" id="KW-0863">Zinc-finger</keyword>
<evidence type="ECO:0000313" key="8">
    <source>
        <dbReference type="Proteomes" id="UP000193685"/>
    </source>
</evidence>
<dbReference type="PANTHER" id="PTHR10131:SF94">
    <property type="entry name" value="TNF RECEPTOR-ASSOCIATED FACTOR 4"/>
    <property type="match status" value="1"/>
</dbReference>
<evidence type="ECO:0000256" key="2">
    <source>
        <dbReference type="ARBA" id="ARBA00022771"/>
    </source>
</evidence>
<comment type="caution">
    <text evidence="7">The sequence shown here is derived from an EMBL/GenBank/DDBJ whole genome shotgun (WGS) entry which is preliminary data.</text>
</comment>
<feature type="coiled-coil region" evidence="5">
    <location>
        <begin position="241"/>
        <end position="268"/>
    </location>
</feature>
<dbReference type="Gene3D" id="3.30.40.10">
    <property type="entry name" value="Zinc/RING finger domain, C3HC4 (zinc finger)"/>
    <property type="match status" value="1"/>
</dbReference>
<dbReference type="PROSITE" id="PS50089">
    <property type="entry name" value="ZF_RING_2"/>
    <property type="match status" value="1"/>
</dbReference>
<dbReference type="STRING" id="56484.A0A1Y2FNK9"/>
<feature type="non-terminal residue" evidence="7">
    <location>
        <position position="1"/>
    </location>
</feature>
<dbReference type="PROSITE" id="PS00518">
    <property type="entry name" value="ZF_RING_1"/>
    <property type="match status" value="1"/>
</dbReference>
<dbReference type="InterPro" id="IPR001841">
    <property type="entry name" value="Znf_RING"/>
</dbReference>
<accession>A0A1Y2FNK9</accession>